<dbReference type="Gene3D" id="3.40.50.300">
    <property type="entry name" value="P-loop containing nucleotide triphosphate hydrolases"/>
    <property type="match status" value="2"/>
</dbReference>
<reference evidence="5 6" key="1">
    <citation type="submission" date="2016-10" db="EMBL/GenBank/DDBJ databases">
        <authorList>
            <person name="de Groot N.N."/>
        </authorList>
    </citation>
    <scope>NUCLEOTIDE SEQUENCE [LARGE SCALE GENOMIC DNA]</scope>
    <source>
        <strain evidence="5 6">DSM 22489</strain>
    </source>
</reference>
<dbReference type="GO" id="GO:0016887">
    <property type="term" value="F:ATP hydrolysis activity"/>
    <property type="evidence" value="ECO:0007669"/>
    <property type="project" value="InterPro"/>
</dbReference>
<dbReference type="InterPro" id="IPR003439">
    <property type="entry name" value="ABC_transporter-like_ATP-bd"/>
</dbReference>
<evidence type="ECO:0000313" key="6">
    <source>
        <dbReference type="Proteomes" id="UP000236728"/>
    </source>
</evidence>
<evidence type="ECO:0000313" key="5">
    <source>
        <dbReference type="EMBL" id="SEG61168.1"/>
    </source>
</evidence>
<proteinExistence type="predicted"/>
<dbReference type="InterPro" id="IPR017871">
    <property type="entry name" value="ABC_transporter-like_CS"/>
</dbReference>
<evidence type="ECO:0000256" key="1">
    <source>
        <dbReference type="ARBA" id="ARBA00022737"/>
    </source>
</evidence>
<evidence type="ECO:0000259" key="4">
    <source>
        <dbReference type="PROSITE" id="PS50893"/>
    </source>
</evidence>
<dbReference type="InterPro" id="IPR027417">
    <property type="entry name" value="P-loop_NTPase"/>
</dbReference>
<evidence type="ECO:0000256" key="2">
    <source>
        <dbReference type="ARBA" id="ARBA00022741"/>
    </source>
</evidence>
<dbReference type="SUPFAM" id="SSF52540">
    <property type="entry name" value="P-loop containing nucleoside triphosphate hydrolases"/>
    <property type="match status" value="2"/>
</dbReference>
<dbReference type="SMART" id="SM00382">
    <property type="entry name" value="AAA"/>
    <property type="match status" value="2"/>
</dbReference>
<dbReference type="CDD" id="cd03221">
    <property type="entry name" value="ABCF_EF-3"/>
    <property type="match status" value="2"/>
</dbReference>
<gene>
    <name evidence="5" type="ORF">SAMN05421819_3785</name>
</gene>
<dbReference type="PANTHER" id="PTHR19211:SF96">
    <property type="entry name" value="ATP-BINDING PROTEIN YBIT-RELATED"/>
    <property type="match status" value="1"/>
</dbReference>
<dbReference type="InterPro" id="IPR003593">
    <property type="entry name" value="AAA+_ATPase"/>
</dbReference>
<dbReference type="Pfam" id="PF12848">
    <property type="entry name" value="ABC_tran_Xtn"/>
    <property type="match status" value="1"/>
</dbReference>
<protein>
    <submittedName>
        <fullName evidence="5">ATPase components of ABC transporters with duplicated ATPase domains</fullName>
    </submittedName>
</protein>
<evidence type="ECO:0000256" key="3">
    <source>
        <dbReference type="ARBA" id="ARBA00022840"/>
    </source>
</evidence>
<dbReference type="RefSeq" id="WP_103934639.1">
    <property type="nucleotide sequence ID" value="NZ_FNVA01000007.1"/>
</dbReference>
<keyword evidence="3" id="KW-0067">ATP-binding</keyword>
<keyword evidence="6" id="KW-1185">Reference proteome</keyword>
<dbReference type="PROSITE" id="PS50893">
    <property type="entry name" value="ABC_TRANSPORTER_2"/>
    <property type="match status" value="2"/>
</dbReference>
<dbReference type="EMBL" id="FNVA01000007">
    <property type="protein sequence ID" value="SEG61168.1"/>
    <property type="molecule type" value="Genomic_DNA"/>
</dbReference>
<dbReference type="GO" id="GO:0005524">
    <property type="term" value="F:ATP binding"/>
    <property type="evidence" value="ECO:0007669"/>
    <property type="project" value="UniProtKB-KW"/>
</dbReference>
<feature type="domain" description="ABC transporter" evidence="4">
    <location>
        <begin position="317"/>
        <end position="550"/>
    </location>
</feature>
<dbReference type="FunFam" id="3.40.50.300:FF:000011">
    <property type="entry name" value="Putative ABC transporter ATP-binding component"/>
    <property type="match status" value="1"/>
</dbReference>
<accession>A0A1H6BKC5</accession>
<dbReference type="Proteomes" id="UP000236728">
    <property type="component" value="Unassembled WGS sequence"/>
</dbReference>
<dbReference type="InterPro" id="IPR050611">
    <property type="entry name" value="ABCF"/>
</dbReference>
<dbReference type="PANTHER" id="PTHR19211">
    <property type="entry name" value="ATP-BINDING TRANSPORT PROTEIN-RELATED"/>
    <property type="match status" value="1"/>
</dbReference>
<dbReference type="Pfam" id="PF00005">
    <property type="entry name" value="ABC_tran"/>
    <property type="match status" value="2"/>
</dbReference>
<dbReference type="AlphaFoldDB" id="A0A1H6BKC5"/>
<keyword evidence="2" id="KW-0547">Nucleotide-binding</keyword>
<dbReference type="PROSITE" id="PS00211">
    <property type="entry name" value="ABC_TRANSPORTER_1"/>
    <property type="match status" value="1"/>
</dbReference>
<sequence length="551" mass="61514">MISVSNVTMRYGSKLLFEDVSVTFINGRRYGLTGPNGAGKSTFMKVLTGELDAQKGVVVRPRKLGILRQDQYAFDAYRVIDTVIMGNKGLWAALEEREEIYNKPEMTDDDGIRLGELEGIVGEEDGYEAESNAAILLQGLDIPDEVHERKMSELQGGQKVRVLLAQALFGNPDALLLDEPTNYLDLDSIHWLETFLNRYNGLVITISHDRHFLNSICTHIADIDYETIITYTGGYDDMVLQKTQVRSRIEGQNEQREKKIAQLNEFIARFSAGTRSSQVNSRKKEVERLATTELARSNIQRPFIAFKVEKPGGKHALEFEAVNKSYAQPNGKTEHVIQGFSASVMRGEKVILMGRNGQGKTTLLKALLANAPGWQTARLEEANPADIDSGTVKWGHEISIGYFAQDHKGSIPHGTTAAEWLHSFDPKAAKEDIRGLLGQMLFKGEEGNKKTEALSGGEAARLLFCKIMLMKPNMLILDEPTNHLDLESINALNQAIQKYEGTVFLVTHDQDLIEESGTRIWHFDGGPADFRITDFKGPYEEYEQKMAAAAK</sequence>
<dbReference type="OrthoDB" id="9760950at2"/>
<organism evidence="5 6">
    <name type="scientific">Bryocella elongata</name>
    <dbReference type="NCBI Taxonomy" id="863522"/>
    <lineage>
        <taxon>Bacteria</taxon>
        <taxon>Pseudomonadati</taxon>
        <taxon>Acidobacteriota</taxon>
        <taxon>Terriglobia</taxon>
        <taxon>Terriglobales</taxon>
        <taxon>Acidobacteriaceae</taxon>
        <taxon>Bryocella</taxon>
    </lineage>
</organism>
<feature type="domain" description="ABC transporter" evidence="4">
    <location>
        <begin position="2"/>
        <end position="250"/>
    </location>
</feature>
<name>A0A1H6BKC5_9BACT</name>
<keyword evidence="1" id="KW-0677">Repeat</keyword>
<dbReference type="InterPro" id="IPR032781">
    <property type="entry name" value="ABC_tran_Xtn"/>
</dbReference>